<accession>A0A0F3IE47</accession>
<dbReference type="InterPro" id="IPR027806">
    <property type="entry name" value="HARBI1_dom"/>
</dbReference>
<sequence length="331" mass="37652">MFTESMLRKHPALVRAFTGIPAEEFWDMLEKMEAQLPAYEKRRHTREGRERAIGAGRKFDQSLAQRTVAVLSYLRLHIPQLVIAFMFGLTQCDISRDLRRLLPLIASVLPCPEIWDIVKDAPETEESVTLLLEQLADGRVLVDATEQQVFRPSKDNKTRKLYYSGKKKAFTVKTQMVTDGEHHIQAISVSVPGAMHDKKLSDEVQTVERLPDGCEADADKGYQGMTDQVSLITLSNPETGLQQKIPRLTVCIPFKKLKGKELTEQQEAFNSQLSAVRVRVEHCIGWVKNWAIIATRFRCSHSIYTSIMHTVCGLVNEQTRRWQMARLANCA</sequence>
<evidence type="ECO:0000313" key="4">
    <source>
        <dbReference type="EMBL" id="KJV04952.1"/>
    </source>
</evidence>
<reference evidence="5" key="1">
    <citation type="submission" date="2015-03" db="EMBL/GenBank/DDBJ databases">
        <title>Draft genome sequence of a novel methanotroph (Sn10-6) isolated from flooded ricefield rhizosphere in India.</title>
        <authorList>
            <person name="Pandit P.S."/>
            <person name="Pore S.D."/>
            <person name="Arora P."/>
            <person name="Kapse N.G."/>
            <person name="Dhakephalkar P.K."/>
            <person name="Rahalkar M.C."/>
        </authorList>
    </citation>
    <scope>NUCLEOTIDE SEQUENCE [LARGE SCALE GENOMIC DNA]</scope>
    <source>
        <strain evidence="5">Sn10-6</strain>
    </source>
</reference>
<comment type="caution">
    <text evidence="4">The sequence shown here is derived from an EMBL/GenBank/DDBJ whole genome shotgun (WGS) entry which is preliminary data.</text>
</comment>
<evidence type="ECO:0000256" key="2">
    <source>
        <dbReference type="ARBA" id="ARBA00022723"/>
    </source>
</evidence>
<gene>
    <name evidence="4" type="ORF">VZ94_21695</name>
</gene>
<name>A0A0F3IE47_9GAMM</name>
<reference evidence="4 5" key="2">
    <citation type="journal article" date="2016" name="Microb. Ecol.">
        <title>Genome Characteristics of a Novel Type I Methanotroph (Sn10-6) Isolated from a Flooded Indian Rice Field.</title>
        <authorList>
            <person name="Rahalkar M.C."/>
            <person name="Pandit P.S."/>
            <person name="Dhakephalkar P.K."/>
            <person name="Pore S."/>
            <person name="Arora P."/>
            <person name="Kapse N."/>
        </authorList>
    </citation>
    <scope>NUCLEOTIDE SEQUENCE [LARGE SCALE GENOMIC DNA]</scope>
    <source>
        <strain evidence="4 5">Sn10-6</strain>
    </source>
</reference>
<feature type="domain" description="DDE Tnp4" evidence="3">
    <location>
        <begin position="142"/>
        <end position="316"/>
    </location>
</feature>
<dbReference type="Proteomes" id="UP000033684">
    <property type="component" value="Unassembled WGS sequence"/>
</dbReference>
<dbReference type="RefSeq" id="WP_045780840.1">
    <property type="nucleotide sequence ID" value="NZ_LAJX01000364.1"/>
</dbReference>
<keyword evidence="5" id="KW-1185">Reference proteome</keyword>
<dbReference type="EMBL" id="LAJX01000364">
    <property type="protein sequence ID" value="KJV04952.1"/>
    <property type="molecule type" value="Genomic_DNA"/>
</dbReference>
<comment type="cofactor">
    <cofactor evidence="1">
        <name>a divalent metal cation</name>
        <dbReference type="ChEBI" id="CHEBI:60240"/>
    </cofactor>
</comment>
<protein>
    <recommendedName>
        <fullName evidence="3">DDE Tnp4 domain-containing protein</fullName>
    </recommendedName>
</protein>
<evidence type="ECO:0000259" key="3">
    <source>
        <dbReference type="Pfam" id="PF13359"/>
    </source>
</evidence>
<proteinExistence type="predicted"/>
<dbReference type="OrthoDB" id="6708218at2"/>
<dbReference type="AlphaFoldDB" id="A0A0F3IE47"/>
<keyword evidence="2" id="KW-0479">Metal-binding</keyword>
<evidence type="ECO:0000256" key="1">
    <source>
        <dbReference type="ARBA" id="ARBA00001968"/>
    </source>
</evidence>
<evidence type="ECO:0000313" key="5">
    <source>
        <dbReference type="Proteomes" id="UP000033684"/>
    </source>
</evidence>
<organism evidence="4 5">
    <name type="scientific">Methylocucumis oryzae</name>
    <dbReference type="NCBI Taxonomy" id="1632867"/>
    <lineage>
        <taxon>Bacteria</taxon>
        <taxon>Pseudomonadati</taxon>
        <taxon>Pseudomonadota</taxon>
        <taxon>Gammaproteobacteria</taxon>
        <taxon>Methylococcales</taxon>
        <taxon>Methylococcaceae</taxon>
        <taxon>Methylocucumis</taxon>
    </lineage>
</organism>
<dbReference type="PANTHER" id="PTHR23080">
    <property type="entry name" value="THAP DOMAIN PROTEIN"/>
    <property type="match status" value="1"/>
</dbReference>
<dbReference type="GO" id="GO:0046872">
    <property type="term" value="F:metal ion binding"/>
    <property type="evidence" value="ECO:0007669"/>
    <property type="project" value="UniProtKB-KW"/>
</dbReference>
<dbReference type="Pfam" id="PF13359">
    <property type="entry name" value="DDE_Tnp_4"/>
    <property type="match status" value="1"/>
</dbReference>